<dbReference type="RefSeq" id="WP_092510068.1">
    <property type="nucleotide sequence ID" value="NZ_CAWNQB010000067.1"/>
</dbReference>
<evidence type="ECO:0000313" key="1">
    <source>
        <dbReference type="EMBL" id="PHM40081.1"/>
    </source>
</evidence>
<protein>
    <submittedName>
        <fullName evidence="1">Toxin</fullName>
    </submittedName>
</protein>
<proteinExistence type="predicted"/>
<evidence type="ECO:0000313" key="4">
    <source>
        <dbReference type="Proteomes" id="UP000224607"/>
    </source>
</evidence>
<evidence type="ECO:0000313" key="2">
    <source>
        <dbReference type="EMBL" id="SFJ29008.1"/>
    </source>
</evidence>
<dbReference type="OrthoDB" id="8451383at2"/>
<dbReference type="Proteomes" id="UP000198919">
    <property type="component" value="Unassembled WGS sequence"/>
</dbReference>
<dbReference type="EMBL" id="FORG01000007">
    <property type="protein sequence ID" value="SFJ29008.1"/>
    <property type="molecule type" value="Genomic_DNA"/>
</dbReference>
<keyword evidence="4" id="KW-1185">Reference proteome</keyword>
<dbReference type="EMBL" id="NITY01000007">
    <property type="protein sequence ID" value="PHM40081.1"/>
    <property type="molecule type" value="Genomic_DNA"/>
</dbReference>
<reference evidence="2" key="1">
    <citation type="submission" date="2016-10" db="EMBL/GenBank/DDBJ databases">
        <authorList>
            <person name="de Groot N.N."/>
        </authorList>
    </citation>
    <scope>NUCLEOTIDE SEQUENCE [LARGE SCALE GENOMIC DNA]</scope>
    <source>
        <strain evidence="2">DSM 17908</strain>
    </source>
</reference>
<evidence type="ECO:0000313" key="3">
    <source>
        <dbReference type="Proteomes" id="UP000198919"/>
    </source>
</evidence>
<accession>A0A1I3Q557</accession>
<reference evidence="3" key="2">
    <citation type="submission" date="2016-10" db="EMBL/GenBank/DDBJ databases">
        <authorList>
            <person name="Varghese N."/>
            <person name="Submissions S."/>
        </authorList>
    </citation>
    <scope>NUCLEOTIDE SEQUENCE [LARGE SCALE GENOMIC DNA]</scope>
    <source>
        <strain evidence="3">DSM 17908</strain>
    </source>
</reference>
<sequence>MGFTKDKFKLIFETGDLAYGLNSSRSKYFNGVFKYVKEYGITFPPKIVDSFLTPAEIAWDESLEKLKVANYRQTVMEYNKRIKYTKNPEFQSYNERINKCFSEHDKYHTVAETHVFTDTEMKTLKSIKKMKDKEKKKMMRYDDARQNKSRNINKYTELYNKAERKEEGINNLLIAYIRDKYKNTYFRDIGRKCKGILEFACREENDFITYIHFLLDELDMDQVTKKIPVKDSGDPSITGQELRWIYRNRENGNVANKIQFWLDEKPIVPPWEIEKWKSLWEDYGNSRKDKPAKPIKPTKPIKSTKSVLSCFKWRK</sequence>
<reference evidence="1 4" key="3">
    <citation type="journal article" date="2017" name="Nat. Microbiol.">
        <title>Natural product diversity associated with the nematode symbionts Photorhabdus and Xenorhabdus.</title>
        <authorList>
            <person name="Tobias N.J."/>
            <person name="Wolff H."/>
            <person name="Djahanschiri B."/>
            <person name="Grundmann F."/>
            <person name="Kronenwerth M."/>
            <person name="Shi Y.M."/>
            <person name="Simonyi S."/>
            <person name="Grun P."/>
            <person name="Shapiro-Ilan D."/>
            <person name="Pidot S.J."/>
            <person name="Stinear T.P."/>
            <person name="Ebersberger I."/>
            <person name="Bode H.B."/>
        </authorList>
    </citation>
    <scope>NUCLEOTIDE SEQUENCE [LARGE SCALE GENOMIC DNA]</scope>
    <source>
        <strain evidence="1 4">DSM 17908</strain>
    </source>
</reference>
<dbReference type="Proteomes" id="UP000224607">
    <property type="component" value="Unassembled WGS sequence"/>
</dbReference>
<dbReference type="AlphaFoldDB" id="A0A1I3Q557"/>
<gene>
    <name evidence="2" type="ORF">SAMN05421680_10741</name>
    <name evidence="1" type="ORF">Xmau_02267</name>
</gene>
<organism evidence="2 3">
    <name type="scientific">Xenorhabdus mauleonii</name>
    <dbReference type="NCBI Taxonomy" id="351675"/>
    <lineage>
        <taxon>Bacteria</taxon>
        <taxon>Pseudomonadati</taxon>
        <taxon>Pseudomonadota</taxon>
        <taxon>Gammaproteobacteria</taxon>
        <taxon>Enterobacterales</taxon>
        <taxon>Morganellaceae</taxon>
        <taxon>Xenorhabdus</taxon>
    </lineage>
</organism>
<name>A0A1I3Q557_9GAMM</name>